<dbReference type="InterPro" id="IPR006059">
    <property type="entry name" value="SBP"/>
</dbReference>
<comment type="similarity">
    <text evidence="2">Belongs to the bacterial solute-binding protein 1 family.</text>
</comment>
<accession>A0ABW0LID2</accession>
<evidence type="ECO:0000313" key="6">
    <source>
        <dbReference type="EMBL" id="MFC5465650.1"/>
    </source>
</evidence>
<comment type="subcellular location">
    <subcellularLocation>
        <location evidence="1">Cell envelope</location>
    </subcellularLocation>
</comment>
<evidence type="ECO:0000256" key="5">
    <source>
        <dbReference type="SAM" id="SignalP"/>
    </source>
</evidence>
<evidence type="ECO:0000256" key="2">
    <source>
        <dbReference type="ARBA" id="ARBA00008520"/>
    </source>
</evidence>
<dbReference type="InterPro" id="IPR050490">
    <property type="entry name" value="Bact_solute-bd_prot1"/>
</dbReference>
<dbReference type="Gene3D" id="3.40.190.10">
    <property type="entry name" value="Periplasmic binding protein-like II"/>
    <property type="match status" value="1"/>
</dbReference>
<evidence type="ECO:0000256" key="1">
    <source>
        <dbReference type="ARBA" id="ARBA00004196"/>
    </source>
</evidence>
<proteinExistence type="inferred from homology"/>
<dbReference type="PANTHER" id="PTHR43649">
    <property type="entry name" value="ARABINOSE-BINDING PROTEIN-RELATED"/>
    <property type="match status" value="1"/>
</dbReference>
<reference evidence="7" key="1">
    <citation type="journal article" date="2019" name="Int. J. Syst. Evol. Microbiol.">
        <title>The Global Catalogue of Microorganisms (GCM) 10K type strain sequencing project: providing services to taxonomists for standard genome sequencing and annotation.</title>
        <authorList>
            <consortium name="The Broad Institute Genomics Platform"/>
            <consortium name="The Broad Institute Genome Sequencing Center for Infectious Disease"/>
            <person name="Wu L."/>
            <person name="Ma J."/>
        </authorList>
    </citation>
    <scope>NUCLEOTIDE SEQUENCE [LARGE SCALE GENOMIC DNA]</scope>
    <source>
        <strain evidence="7">CGMCC 1.12237</strain>
    </source>
</reference>
<keyword evidence="7" id="KW-1185">Reference proteome</keyword>
<dbReference type="RefSeq" id="WP_382352421.1">
    <property type="nucleotide sequence ID" value="NZ_JBHSMC010000016.1"/>
</dbReference>
<dbReference type="Pfam" id="PF01547">
    <property type="entry name" value="SBP_bac_1"/>
    <property type="match status" value="1"/>
</dbReference>
<dbReference type="PANTHER" id="PTHR43649:SF31">
    <property type="entry name" value="SN-GLYCEROL-3-PHOSPHATE-BINDING PERIPLASMIC PROTEIN UGPB"/>
    <property type="match status" value="1"/>
</dbReference>
<keyword evidence="3" id="KW-0813">Transport</keyword>
<comment type="caution">
    <text evidence="6">The sequence shown here is derived from an EMBL/GenBank/DDBJ whole genome shotgun (WGS) entry which is preliminary data.</text>
</comment>
<dbReference type="PROSITE" id="PS51257">
    <property type="entry name" value="PROKAR_LIPOPROTEIN"/>
    <property type="match status" value="1"/>
</dbReference>
<organism evidence="6 7">
    <name type="scientific">Lederbergia graminis</name>
    <dbReference type="NCBI Taxonomy" id="735518"/>
    <lineage>
        <taxon>Bacteria</taxon>
        <taxon>Bacillati</taxon>
        <taxon>Bacillota</taxon>
        <taxon>Bacilli</taxon>
        <taxon>Bacillales</taxon>
        <taxon>Bacillaceae</taxon>
        <taxon>Lederbergia</taxon>
    </lineage>
</organism>
<dbReference type="SUPFAM" id="SSF53850">
    <property type="entry name" value="Periplasmic binding protein-like II"/>
    <property type="match status" value="1"/>
</dbReference>
<dbReference type="Proteomes" id="UP001596147">
    <property type="component" value="Unassembled WGS sequence"/>
</dbReference>
<protein>
    <submittedName>
        <fullName evidence="6">ABC transporter substrate-binding protein</fullName>
    </submittedName>
</protein>
<name>A0ABW0LID2_9BACI</name>
<feature type="chain" id="PRO_5046085611" evidence="5">
    <location>
        <begin position="19"/>
        <end position="458"/>
    </location>
</feature>
<evidence type="ECO:0000256" key="4">
    <source>
        <dbReference type="ARBA" id="ARBA00022729"/>
    </source>
</evidence>
<gene>
    <name evidence="6" type="ORF">ACFPM4_12935</name>
</gene>
<evidence type="ECO:0000256" key="3">
    <source>
        <dbReference type="ARBA" id="ARBA00022448"/>
    </source>
</evidence>
<keyword evidence="4 5" id="KW-0732">Signal</keyword>
<sequence>MKKLYALLAVLGLVFVLAACGGSDDKDNKDKDNGNNAGDKEEVTISYAHWNLGTEEDMNLERLMLKQFQEDYPHIKVELYEISGNWNEQLAAAASAGNMPDVFAVPDLPLALSNDWVLDVTYMTAEDEDFKNVPQIVRQSTEHEGKVVALPFAQHFLGYFVNKDLFNSANLDFPTMDSTVEEFEASVKAVTNVNGGVVGLQNAGSITDWYPAAANPDMGWYTYNDGKYQLDSNEFIAGVKFANEVVTNGYAYDNLTDDQKANFSGENASEVWYNGGIGIWWDGTWANSTFAENASFEYDFIGIPGGKTAITNDLLGLSKTTAHPEEAYLFAKYMSYGKEGFMKRMEIAAKEGKVVNTLPINSDQEILDEYFAQLNIPGIRKAYDRLDEAILEPVKTVPGYAQSRWNAPTGVKTAESENASVAQLINSFVTGELKVEDYATQLNKLANDKYAEAVEALK</sequence>
<feature type="signal peptide" evidence="5">
    <location>
        <begin position="1"/>
        <end position="18"/>
    </location>
</feature>
<dbReference type="EMBL" id="JBHSMC010000016">
    <property type="protein sequence ID" value="MFC5465650.1"/>
    <property type="molecule type" value="Genomic_DNA"/>
</dbReference>
<evidence type="ECO:0000313" key="7">
    <source>
        <dbReference type="Proteomes" id="UP001596147"/>
    </source>
</evidence>